<name>A0A2H4JGL4_9CAUD</name>
<protein>
    <submittedName>
        <fullName evidence="1">Uncharacterized protein</fullName>
    </submittedName>
</protein>
<dbReference type="EMBL" id="MF417950">
    <property type="protein sequence ID" value="ASN72326.1"/>
    <property type="molecule type" value="Genomic_DNA"/>
</dbReference>
<proteinExistence type="predicted"/>
<gene>
    <name evidence="1" type="ORF">7F12_2</name>
</gene>
<evidence type="ECO:0000313" key="1">
    <source>
        <dbReference type="EMBL" id="ASN72326.1"/>
    </source>
</evidence>
<sequence>MEGRIKLARTIVEQKEFIQWDGTDEHYYEIESYLRKRGFHILRYTSVSGKKLIEYPCAPNQTSLCDKYDFLIIPSLGVANKYGYLRSITKNEFEQIYSDWQKVE</sequence>
<organism evidence="1">
    <name type="scientific">uncultured Caudovirales phage</name>
    <dbReference type="NCBI Taxonomy" id="2100421"/>
    <lineage>
        <taxon>Viruses</taxon>
        <taxon>Duplodnaviria</taxon>
        <taxon>Heunggongvirae</taxon>
        <taxon>Uroviricota</taxon>
        <taxon>Caudoviricetes</taxon>
        <taxon>Peduoviridae</taxon>
        <taxon>Maltschvirus</taxon>
        <taxon>Maltschvirus maltsch</taxon>
    </lineage>
</organism>
<reference evidence="1" key="1">
    <citation type="submission" date="2017-06" db="EMBL/GenBank/DDBJ databases">
        <title>Novel phages from South African skin metaviromes.</title>
        <authorList>
            <person name="van Zyl L.J."/>
            <person name="Abrahams Y."/>
            <person name="Stander E.A."/>
            <person name="Kirby B.M."/>
            <person name="Clavaud C."/>
            <person name="Farcet C."/>
            <person name="Breton L."/>
            <person name="Trindade M.I."/>
        </authorList>
    </citation>
    <scope>NUCLEOTIDE SEQUENCE</scope>
</reference>
<accession>A0A2H4JGL4</accession>